<dbReference type="InterPro" id="IPR043502">
    <property type="entry name" value="DNA/RNA_pol_sf"/>
</dbReference>
<dbReference type="PROSITE" id="PS00141">
    <property type="entry name" value="ASP_PROTEASE"/>
    <property type="match status" value="1"/>
</dbReference>
<dbReference type="InterPro" id="IPR021109">
    <property type="entry name" value="Peptidase_aspartic_dom_sf"/>
</dbReference>
<sequence length="1510" mass="168942">MIAYNDPSFEGKPSPVRLGGLPHPCGNDTKISGSKIRNAPPVTVPQYSCLKTSRFGLTPTAVVTVSSCGGKSVGQFRALVDSGAQTNLITYDLAQTLGLRLLPENVILSGVGDRKTLVRYRAIAILHTRSDKRIPFTASVIDQVGAPLPNRDWDSAYWPHVLPVKSRLADPDFSTSRGTDLLLGVDIMSKVLLGPAGPDLWDTDLGLLVVGQLPPRPKKSVRIHPYDHVHPFYQDSPTTVIQPHPSLVKERSSVAAYSASVTPHVFSSPPFLVENYHKIALKEIVEIIRQGYGNPKSCRTSSPCPLLESQPPLPEESQSPSKPKLLAIKDVPVSPSIVRNLFSVVPPVSTDECNLKLFNISDTARTADMQLVQPSIIHFSSAVSSAPTSVMAKTSTIVIEDLLRQMFEIESVEPVRPWTPEEEKAEQLFLNSVHRDDCGRYVVSLPFSEPPESLGESRHIALRQLYRLEARLKRNPVLAKAYQEFMAEYLELGHMRRLEPLDVKHSPNYYIPHHAVHREGDPPERIRVVFNASQRTSNGRSLNEILLVGPKLQSEISCMITRFRSFRYVFISDIRQMFRQIRHPESDHDMLRIVWRNSSDEPIQDFALCTVTYGTTSAPFLANRVVQHLAEEGSVSHPTASRILREHTYVDDVHGGGSSLEEALLARTELIDLLGSAQLELRKWASNCEQVLEGIPLEHRLARSVSVDMSDDEGKPLKMLGIAWDPSSDTFFFKVPSSPVIHTKRELASQVGKIYDPVGWVMPVSVYARSIQREICRSKFDWDDPLPLSLASDWSKLASSLHQLQTLSIPRHIAVDAPVQWLVGFSDASERAYASVVYHVAVQNGSFTTRLILARAKIAPMKPESIPRLELVAAELLGKTMTRVRQEFPHIPSSNVIACSDSTVALSWITAEPAPLWKVFVGNRVAKILSHLPKEHWFHVRSAENSADVASRGALPEQLMTCQLWWNGPVWLQSDRSSWPIKRIRPDLNLGPVSDEIRASSSISVTAVSETPWETRFSSYSKLRRVTAWMLRFISNCKNKGSCPVKSTSVRQPLTTDELRHADIILVRMSQRRSLLEVNEAIDKNQRPTKLMKQLAIFRDDQGVLRVGGRLSNMPSPYETQHPALVKPSDLLAPLLIRHAHVNCLHVGPRATLAHLRNRYWLIDGRNSVNRILAGCTRCFTVKPKPFQPEMGHLPSARVTRAFVFQQTGIDFCGPFTVTVAGLRGMRSIEVYLAVFVCFSVKAIHLEIVMDLSTDGFLQCLERFMGRRGVPSVIWSDNGRNFVGAANLLRKIRQSSSQADCLENPVTERMANRGVEWKFIPPRAPHFGGLWEAAVKSAKRLIKVNLRDHTPTLQTFSTIVVRIEAILNSRPLVYQNASPDDVLILTPGHFLVQRPLTALPESNCNDVSSRLIPKWKFVSSIVQSFWKRWQSEYLLDLQTRQKWNTPDRPAVVGDVVLIREDNAPPLSWPMGVITDLVPGGDGIARVARVRTVNGEKTRPLVRLCPLPKEE</sequence>
<keyword evidence="3" id="KW-0540">Nuclease</keyword>
<name>A0ABN7AJ14_9HEMI</name>
<dbReference type="Pfam" id="PF13650">
    <property type="entry name" value="Asp_protease_2"/>
    <property type="match status" value="1"/>
</dbReference>
<dbReference type="Gene3D" id="2.40.70.10">
    <property type="entry name" value="Acid Proteases"/>
    <property type="match status" value="1"/>
</dbReference>
<keyword evidence="2" id="KW-0548">Nucleotidyltransferase</keyword>
<dbReference type="SUPFAM" id="SSF53098">
    <property type="entry name" value="Ribonuclease H-like"/>
    <property type="match status" value="1"/>
</dbReference>
<evidence type="ECO:0000256" key="2">
    <source>
        <dbReference type="ARBA" id="ARBA00022695"/>
    </source>
</evidence>
<evidence type="ECO:0000313" key="9">
    <source>
        <dbReference type="EMBL" id="BES90337.1"/>
    </source>
</evidence>
<dbReference type="Gene3D" id="1.10.340.70">
    <property type="match status" value="1"/>
</dbReference>
<keyword evidence="1" id="KW-0808">Transferase</keyword>
<evidence type="ECO:0000256" key="6">
    <source>
        <dbReference type="ARBA" id="ARBA00022918"/>
    </source>
</evidence>
<evidence type="ECO:0000313" key="10">
    <source>
        <dbReference type="Proteomes" id="UP001307889"/>
    </source>
</evidence>
<keyword evidence="5" id="KW-0378">Hydrolase</keyword>
<evidence type="ECO:0000259" key="8">
    <source>
        <dbReference type="PROSITE" id="PS50994"/>
    </source>
</evidence>
<feature type="domain" description="Integrase catalytic" evidence="8">
    <location>
        <begin position="1191"/>
        <end position="1395"/>
    </location>
</feature>
<dbReference type="Gene3D" id="3.30.420.10">
    <property type="entry name" value="Ribonuclease H-like superfamily/Ribonuclease H"/>
    <property type="match status" value="1"/>
</dbReference>
<feature type="compositionally biased region" description="Low complexity" evidence="7">
    <location>
        <begin position="301"/>
        <end position="321"/>
    </location>
</feature>
<dbReference type="InterPro" id="IPR001969">
    <property type="entry name" value="Aspartic_peptidase_AS"/>
</dbReference>
<dbReference type="InterPro" id="IPR040676">
    <property type="entry name" value="DUF5641"/>
</dbReference>
<protein>
    <submittedName>
        <fullName evidence="9">Retrotransposon protein</fullName>
    </submittedName>
</protein>
<evidence type="ECO:0000256" key="4">
    <source>
        <dbReference type="ARBA" id="ARBA00022759"/>
    </source>
</evidence>
<accession>A0ABN7AJ14</accession>
<dbReference type="PANTHER" id="PTHR47331">
    <property type="entry name" value="PHD-TYPE DOMAIN-CONTAINING PROTEIN"/>
    <property type="match status" value="1"/>
</dbReference>
<proteinExistence type="predicted"/>
<dbReference type="Pfam" id="PF17921">
    <property type="entry name" value="Integrase_H2C2"/>
    <property type="match status" value="1"/>
</dbReference>
<keyword evidence="10" id="KW-1185">Reference proteome</keyword>
<dbReference type="EMBL" id="AP028910">
    <property type="protein sequence ID" value="BES90337.1"/>
    <property type="molecule type" value="Genomic_DNA"/>
</dbReference>
<keyword evidence="4" id="KW-0255">Endonuclease</keyword>
<dbReference type="PROSITE" id="PS50994">
    <property type="entry name" value="INTEGRASE"/>
    <property type="match status" value="1"/>
</dbReference>
<dbReference type="CDD" id="cd00303">
    <property type="entry name" value="retropepsin_like"/>
    <property type="match status" value="1"/>
</dbReference>
<dbReference type="SUPFAM" id="SSF56672">
    <property type="entry name" value="DNA/RNA polymerases"/>
    <property type="match status" value="1"/>
</dbReference>
<dbReference type="InterPro" id="IPR041588">
    <property type="entry name" value="Integrase_H2C2"/>
</dbReference>
<dbReference type="InterPro" id="IPR036397">
    <property type="entry name" value="RNaseH_sf"/>
</dbReference>
<evidence type="ECO:0000256" key="3">
    <source>
        <dbReference type="ARBA" id="ARBA00022722"/>
    </source>
</evidence>
<organism evidence="9 10">
    <name type="scientific">Nesidiocoris tenuis</name>
    <dbReference type="NCBI Taxonomy" id="355587"/>
    <lineage>
        <taxon>Eukaryota</taxon>
        <taxon>Metazoa</taxon>
        <taxon>Ecdysozoa</taxon>
        <taxon>Arthropoda</taxon>
        <taxon>Hexapoda</taxon>
        <taxon>Insecta</taxon>
        <taxon>Pterygota</taxon>
        <taxon>Neoptera</taxon>
        <taxon>Paraneoptera</taxon>
        <taxon>Hemiptera</taxon>
        <taxon>Heteroptera</taxon>
        <taxon>Panheteroptera</taxon>
        <taxon>Cimicomorpha</taxon>
        <taxon>Miridae</taxon>
        <taxon>Dicyphina</taxon>
        <taxon>Nesidiocoris</taxon>
    </lineage>
</organism>
<evidence type="ECO:0000256" key="5">
    <source>
        <dbReference type="ARBA" id="ARBA00022801"/>
    </source>
</evidence>
<feature type="region of interest" description="Disordered" evidence="7">
    <location>
        <begin position="295"/>
        <end position="321"/>
    </location>
</feature>
<reference evidence="9 10" key="1">
    <citation type="submission" date="2023-09" db="EMBL/GenBank/DDBJ databases">
        <title>Nesidiocoris tenuis whole genome shotgun sequence.</title>
        <authorList>
            <person name="Shibata T."/>
            <person name="Shimoda M."/>
            <person name="Kobayashi T."/>
            <person name="Uehara T."/>
        </authorList>
    </citation>
    <scope>NUCLEOTIDE SEQUENCE [LARGE SCALE GENOMIC DNA]</scope>
    <source>
        <strain evidence="9 10">Japan</strain>
    </source>
</reference>
<evidence type="ECO:0000256" key="1">
    <source>
        <dbReference type="ARBA" id="ARBA00022679"/>
    </source>
</evidence>
<dbReference type="SUPFAM" id="SSF50630">
    <property type="entry name" value="Acid proteases"/>
    <property type="match status" value="1"/>
</dbReference>
<dbReference type="Proteomes" id="UP001307889">
    <property type="component" value="Chromosome 2"/>
</dbReference>
<dbReference type="Pfam" id="PF05380">
    <property type="entry name" value="Peptidase_A17"/>
    <property type="match status" value="1"/>
</dbReference>
<keyword evidence="6" id="KW-0695">RNA-directed DNA polymerase</keyword>
<dbReference type="InterPro" id="IPR001584">
    <property type="entry name" value="Integrase_cat-core"/>
</dbReference>
<dbReference type="PANTHER" id="PTHR47331:SF4">
    <property type="entry name" value="PEPTIDASE S1 DOMAIN-CONTAINING PROTEIN"/>
    <property type="match status" value="1"/>
</dbReference>
<gene>
    <name evidence="9" type="ORF">NTJ_03145</name>
</gene>
<evidence type="ECO:0000256" key="7">
    <source>
        <dbReference type="SAM" id="MobiDB-lite"/>
    </source>
</evidence>
<dbReference type="InterPro" id="IPR008042">
    <property type="entry name" value="Retrotrans_Pao"/>
</dbReference>
<dbReference type="InterPro" id="IPR012337">
    <property type="entry name" value="RNaseH-like_sf"/>
</dbReference>
<dbReference type="Pfam" id="PF18701">
    <property type="entry name" value="DUF5641"/>
    <property type="match status" value="1"/>
</dbReference>